<dbReference type="Proteomes" id="UP000295398">
    <property type="component" value="Segment"/>
</dbReference>
<protein>
    <submittedName>
        <fullName evidence="1">Putative AraC family trancriptional regulator</fullName>
    </submittedName>
</protein>
<dbReference type="EMBL" id="MK514282">
    <property type="protein sequence ID" value="QBP07622.1"/>
    <property type="molecule type" value="Genomic_DNA"/>
</dbReference>
<accession>A0A482IH16</accession>
<evidence type="ECO:0000313" key="2">
    <source>
        <dbReference type="Proteomes" id="UP000295398"/>
    </source>
</evidence>
<evidence type="ECO:0000313" key="1">
    <source>
        <dbReference type="EMBL" id="QBP07622.1"/>
    </source>
</evidence>
<reference evidence="1 2" key="1">
    <citation type="submission" date="2019-02" db="EMBL/GenBank/DDBJ databases">
        <authorList>
            <person name="Webb C.J."/>
            <person name="Sharma R."/>
            <person name="Berg J.A."/>
            <person name="Payne A.M."/>
            <person name="Fajardo C.P."/>
            <person name="Breakwell D.P."/>
            <person name="Hope S."/>
            <person name="Grose J.H."/>
        </authorList>
    </citation>
    <scope>NUCLEOTIDE SEQUENCE [LARGE SCALE GENOMIC DNA]</scope>
</reference>
<proteinExistence type="predicted"/>
<name>A0A482IH16_9CAUD</name>
<organism evidence="1 2">
    <name type="scientific">Erwinia phage Derbicus</name>
    <dbReference type="NCBI Taxonomy" id="2530027"/>
    <lineage>
        <taxon>Viruses</taxon>
        <taxon>Duplodnaviria</taxon>
        <taxon>Heunggongvirae</taxon>
        <taxon>Uroviricota</taxon>
        <taxon>Caudoviricetes</taxon>
        <taxon>Chimalliviridae</taxon>
        <taxon>Derbicusvirus</taxon>
        <taxon>Derbicusvirus derbicus</taxon>
    </lineage>
</organism>
<keyword evidence="2" id="KW-1185">Reference proteome</keyword>
<gene>
    <name evidence="1" type="ORF">DERBICUS_196</name>
</gene>
<sequence>MNRGQSCKEWRMQYVFSLSYDQLSIAHRRDLRNAIARLRRALASGIVFSHGKGSWRGCSKAVTHQAVGEIQPHLKKTHTVEIKRVGTAEAVFKILRDAANLEVVLPDNIQFAEKTTRELSPEAKGRMQGAWHYFRDTIKWITDEELHEQAERIYAQLIANKK</sequence>